<dbReference type="EMBL" id="JAAAHY010000929">
    <property type="protein sequence ID" value="KAF9955066.1"/>
    <property type="molecule type" value="Genomic_DNA"/>
</dbReference>
<gene>
    <name evidence="1" type="ORF">BGZ70_010359</name>
</gene>
<dbReference type="AlphaFoldDB" id="A0A9P6LZQ0"/>
<name>A0A9P6LZQ0_MORAP</name>
<dbReference type="OrthoDB" id="9974421at2759"/>
<organism evidence="1 2">
    <name type="scientific">Mortierella alpina</name>
    <name type="common">Oleaginous fungus</name>
    <name type="synonym">Mortierella renispora</name>
    <dbReference type="NCBI Taxonomy" id="64518"/>
    <lineage>
        <taxon>Eukaryota</taxon>
        <taxon>Fungi</taxon>
        <taxon>Fungi incertae sedis</taxon>
        <taxon>Mucoromycota</taxon>
        <taxon>Mortierellomycotina</taxon>
        <taxon>Mortierellomycetes</taxon>
        <taxon>Mortierellales</taxon>
        <taxon>Mortierellaceae</taxon>
        <taxon>Mortierella</taxon>
    </lineage>
</organism>
<comment type="caution">
    <text evidence="1">The sequence shown here is derived from an EMBL/GenBank/DDBJ whole genome shotgun (WGS) entry which is preliminary data.</text>
</comment>
<evidence type="ECO:0000313" key="1">
    <source>
        <dbReference type="EMBL" id="KAF9955066.1"/>
    </source>
</evidence>
<dbReference type="Proteomes" id="UP000738359">
    <property type="component" value="Unassembled WGS sequence"/>
</dbReference>
<protein>
    <submittedName>
        <fullName evidence="1">Uncharacterized protein</fullName>
    </submittedName>
</protein>
<keyword evidence="2" id="KW-1185">Reference proteome</keyword>
<dbReference type="InterPro" id="IPR029058">
    <property type="entry name" value="AB_hydrolase_fold"/>
</dbReference>
<dbReference type="Gene3D" id="3.40.50.1820">
    <property type="entry name" value="alpha/beta hydrolase"/>
    <property type="match status" value="1"/>
</dbReference>
<reference evidence="1" key="1">
    <citation type="journal article" date="2020" name="Fungal Divers.">
        <title>Resolving the Mortierellaceae phylogeny through synthesis of multi-gene phylogenetics and phylogenomics.</title>
        <authorList>
            <person name="Vandepol N."/>
            <person name="Liber J."/>
            <person name="Desiro A."/>
            <person name="Na H."/>
            <person name="Kennedy M."/>
            <person name="Barry K."/>
            <person name="Grigoriev I.V."/>
            <person name="Miller A.N."/>
            <person name="O'Donnell K."/>
            <person name="Stajich J.E."/>
            <person name="Bonito G."/>
        </authorList>
    </citation>
    <scope>NUCLEOTIDE SEQUENCE</scope>
    <source>
        <strain evidence="1">CK1249</strain>
    </source>
</reference>
<proteinExistence type="predicted"/>
<sequence length="126" mass="14133">MPQYYLKRLGGATKVVCESYTQMLVDSEFLRDLHADGDTAPGVQYLMIVSRLLRSYKMPELGNDSTEELVTPYTNGFLRSHSSNVQNQVLKDWCPVDVSEHVLIQVDLGVTAPFPRSAWSLTNAPL</sequence>
<accession>A0A9P6LZQ0</accession>
<evidence type="ECO:0000313" key="2">
    <source>
        <dbReference type="Proteomes" id="UP000738359"/>
    </source>
</evidence>